<evidence type="ECO:0000259" key="3">
    <source>
        <dbReference type="PROSITE" id="PS50053"/>
    </source>
</evidence>
<dbReference type="SUPFAM" id="SSF54236">
    <property type="entry name" value="Ubiquitin-like"/>
    <property type="match status" value="1"/>
</dbReference>
<gene>
    <name evidence="4" type="ORF">TRIADDRAFT_58036</name>
</gene>
<dbReference type="EMBL" id="DS985247">
    <property type="protein sequence ID" value="EDV23426.1"/>
    <property type="molecule type" value="Genomic_DNA"/>
</dbReference>
<dbReference type="RefSeq" id="XP_002114336.1">
    <property type="nucleotide sequence ID" value="XM_002114300.1"/>
</dbReference>
<dbReference type="InterPro" id="IPR029071">
    <property type="entry name" value="Ubiquitin-like_domsf"/>
</dbReference>
<evidence type="ECO:0000313" key="5">
    <source>
        <dbReference type="Proteomes" id="UP000009022"/>
    </source>
</evidence>
<dbReference type="CTD" id="6755549"/>
<dbReference type="InParanoid" id="B3S2I4"/>
<evidence type="ECO:0000256" key="2">
    <source>
        <dbReference type="ARBA" id="ARBA00023242"/>
    </source>
</evidence>
<keyword evidence="5" id="KW-1185">Reference proteome</keyword>
<evidence type="ECO:0000256" key="1">
    <source>
        <dbReference type="ARBA" id="ARBA00004123"/>
    </source>
</evidence>
<organism evidence="4 5">
    <name type="scientific">Trichoplax adhaerens</name>
    <name type="common">Trichoplax reptans</name>
    <dbReference type="NCBI Taxonomy" id="10228"/>
    <lineage>
        <taxon>Eukaryota</taxon>
        <taxon>Metazoa</taxon>
        <taxon>Placozoa</taxon>
        <taxon>Uniplacotomia</taxon>
        <taxon>Trichoplacea</taxon>
        <taxon>Trichoplacidae</taxon>
        <taxon>Trichoplax</taxon>
    </lineage>
</organism>
<keyword evidence="2" id="KW-0539">Nucleus</keyword>
<dbReference type="InterPro" id="IPR000626">
    <property type="entry name" value="Ubiquitin-like_dom"/>
</dbReference>
<dbReference type="PANTHER" id="PTHR23010:SF1">
    <property type="entry name" value="MIDNOLIN"/>
    <property type="match status" value="1"/>
</dbReference>
<feature type="domain" description="Ubiquitin-like" evidence="3">
    <location>
        <begin position="41"/>
        <end position="115"/>
    </location>
</feature>
<dbReference type="Gene3D" id="3.10.20.90">
    <property type="entry name" value="Phosphatidylinositol 3-kinase Catalytic Subunit, Chain A, domain 1"/>
    <property type="match status" value="1"/>
</dbReference>
<dbReference type="PhylomeDB" id="B3S2I4"/>
<comment type="subcellular location">
    <subcellularLocation>
        <location evidence="1">Nucleus</location>
    </subcellularLocation>
</comment>
<dbReference type="PANTHER" id="PTHR23010">
    <property type="entry name" value="MIDNOLIN"/>
    <property type="match status" value="1"/>
</dbReference>
<dbReference type="InterPro" id="IPR039336">
    <property type="entry name" value="Midnolin"/>
</dbReference>
<dbReference type="GO" id="GO:0005634">
    <property type="term" value="C:nucleus"/>
    <property type="evidence" value="ECO:0007669"/>
    <property type="project" value="UniProtKB-SubCell"/>
</dbReference>
<protein>
    <recommendedName>
        <fullName evidence="3">Ubiquitin-like domain-containing protein</fullName>
    </recommendedName>
</protein>
<dbReference type="KEGG" id="tad:TRIADDRAFT_58036"/>
<proteinExistence type="predicted"/>
<name>B3S2I4_TRIAD</name>
<dbReference type="Proteomes" id="UP000009022">
    <property type="component" value="Unassembled WGS sequence"/>
</dbReference>
<accession>B3S2I4</accession>
<dbReference type="OrthoDB" id="1916003at2759"/>
<sequence length="184" mass="20337">MIDPTSSETSSCSAATPAADISSTSTDALPRYKKNKCNQKIRLVILSTSGARLPFHVSCRETVDDLKGRIASRIGLPIDKISLVYKERNLTKGLLLANGVGSGSSIKLLTTIETGFKYDIAAWLNFFNLIEKHSNYKINLPRNWHSPCSTTPVRSLDCLSDAQLTKKYRLNYSACQLAAKFMMD</sequence>
<dbReference type="HOGENOM" id="CLU_1470052_0_0_1"/>
<dbReference type="GeneID" id="6755549"/>
<reference evidence="4 5" key="1">
    <citation type="journal article" date="2008" name="Nature">
        <title>The Trichoplax genome and the nature of placozoans.</title>
        <authorList>
            <person name="Srivastava M."/>
            <person name="Begovic E."/>
            <person name="Chapman J."/>
            <person name="Putnam N.H."/>
            <person name="Hellsten U."/>
            <person name="Kawashima T."/>
            <person name="Kuo A."/>
            <person name="Mitros T."/>
            <person name="Salamov A."/>
            <person name="Carpenter M.L."/>
            <person name="Signorovitch A.Y."/>
            <person name="Moreno M.A."/>
            <person name="Kamm K."/>
            <person name="Grimwood J."/>
            <person name="Schmutz J."/>
            <person name="Shapiro H."/>
            <person name="Grigoriev I.V."/>
            <person name="Buss L.W."/>
            <person name="Schierwater B."/>
            <person name="Dellaporta S.L."/>
            <person name="Rokhsar D.S."/>
        </authorList>
    </citation>
    <scope>NUCLEOTIDE SEQUENCE [LARGE SCALE GENOMIC DNA]</scope>
    <source>
        <strain evidence="4 5">Grell-BS-1999</strain>
    </source>
</reference>
<dbReference type="AlphaFoldDB" id="B3S2I4"/>
<evidence type="ECO:0000313" key="4">
    <source>
        <dbReference type="EMBL" id="EDV23426.1"/>
    </source>
</evidence>
<dbReference type="PROSITE" id="PS50053">
    <property type="entry name" value="UBIQUITIN_2"/>
    <property type="match status" value="1"/>
</dbReference>